<keyword evidence="4" id="KW-1185">Reference proteome</keyword>
<geneLocation type="plasmid" evidence="3 4">
    <name>unnamed1</name>
</geneLocation>
<dbReference type="SUPFAM" id="SSF54593">
    <property type="entry name" value="Glyoxalase/Bleomycin resistance protein/Dihydroxybiphenyl dioxygenase"/>
    <property type="match status" value="1"/>
</dbReference>
<reference evidence="4" key="1">
    <citation type="submission" date="2015-11" db="EMBL/GenBank/DDBJ databases">
        <title>Complete genome sequence of a polyethylene-glycol degrader Sphingopyxis macrogoltabida 203N (NBRC 111659).</title>
        <authorList>
            <person name="Yoshiyuki O."/>
            <person name="Shouta N."/>
            <person name="Nagata Y."/>
            <person name="Numata M."/>
            <person name="Tsuchikane K."/>
            <person name="Hosoyama A."/>
            <person name="Yamazoe A."/>
            <person name="Tsuda M."/>
            <person name="Fujita N."/>
            <person name="Kawai F."/>
        </authorList>
    </citation>
    <scope>NUCLEOTIDE SEQUENCE [LARGE SCALE GENOMIC DNA]</scope>
    <source>
        <strain evidence="4">203N</strain>
        <plasmid evidence="4">unnamed1</plasmid>
    </source>
</reference>
<name>A0AAC9AYZ9_SPHMC</name>
<dbReference type="AlphaFoldDB" id="A0AAC9AYZ9"/>
<organism evidence="3 4">
    <name type="scientific">Sphingopyxis macrogoltabida</name>
    <name type="common">Sphingomonas macrogoltabidus</name>
    <dbReference type="NCBI Taxonomy" id="33050"/>
    <lineage>
        <taxon>Bacteria</taxon>
        <taxon>Pseudomonadati</taxon>
        <taxon>Pseudomonadota</taxon>
        <taxon>Alphaproteobacteria</taxon>
        <taxon>Sphingomonadales</taxon>
        <taxon>Sphingomonadaceae</taxon>
        <taxon>Sphingopyxis</taxon>
    </lineage>
</organism>
<dbReference type="InterPro" id="IPR029068">
    <property type="entry name" value="Glyas_Bleomycin-R_OHBP_Dase"/>
</dbReference>
<dbReference type="Pfam" id="PF00903">
    <property type="entry name" value="Glyoxalase"/>
    <property type="match status" value="1"/>
</dbReference>
<dbReference type="RefSeq" id="WP_054734529.1">
    <property type="nucleotide sequence ID" value="NZ_CP009430.1"/>
</dbReference>
<protein>
    <recommendedName>
        <fullName evidence="2">VOC domain-containing protein</fullName>
    </recommendedName>
</protein>
<dbReference type="GO" id="GO:0046491">
    <property type="term" value="P:L-methylmalonyl-CoA metabolic process"/>
    <property type="evidence" value="ECO:0007669"/>
    <property type="project" value="TreeGrafter"/>
</dbReference>
<reference evidence="3 4" key="2">
    <citation type="journal article" date="2016" name="Genome Announc.">
        <title>Complete Genome Sequence of Sphingopyxis macrogoltabida Strain 203N (NBRC 111659), a Polyethylene Glycol Degrader.</title>
        <authorList>
            <person name="Ohtsubo Y."/>
            <person name="Nonoyama S."/>
            <person name="Nagata Y."/>
            <person name="Numata M."/>
            <person name="Tsuchikane K."/>
            <person name="Hosoyama A."/>
            <person name="Yamazoe A."/>
            <person name="Tsuda M."/>
            <person name="Fujita N."/>
            <person name="Kawai F."/>
        </authorList>
    </citation>
    <scope>NUCLEOTIDE SEQUENCE [LARGE SCALE GENOMIC DNA]</scope>
    <source>
        <strain evidence="3 4">203N</strain>
    </source>
</reference>
<evidence type="ECO:0000259" key="2">
    <source>
        <dbReference type="PROSITE" id="PS51819"/>
    </source>
</evidence>
<evidence type="ECO:0000313" key="3">
    <source>
        <dbReference type="EMBL" id="AMU92562.1"/>
    </source>
</evidence>
<keyword evidence="3" id="KW-0614">Plasmid</keyword>
<evidence type="ECO:0000313" key="4">
    <source>
        <dbReference type="Proteomes" id="UP000076088"/>
    </source>
</evidence>
<dbReference type="InterPro" id="IPR037523">
    <property type="entry name" value="VOC_core"/>
</dbReference>
<proteinExistence type="predicted"/>
<dbReference type="Proteomes" id="UP000076088">
    <property type="component" value="Plasmid unnamed1"/>
</dbReference>
<keyword evidence="1" id="KW-0479">Metal-binding</keyword>
<sequence>MPSYKLDHRHLSVEDVEGTAQFYETVFGARRIYAELVRGVPVIRLNLQGLWLTVSGELDPLIGHHIGFEVDDFDAAVADMREKGVEFITEPKDHGAAKVAFVRDNAGTIIEVIQRLEQPSYKTMV</sequence>
<dbReference type="EMBL" id="CP013345">
    <property type="protein sequence ID" value="AMU92562.1"/>
    <property type="molecule type" value="Genomic_DNA"/>
</dbReference>
<gene>
    <name evidence="3" type="ORF">ATM17_30345</name>
</gene>
<dbReference type="GO" id="GO:0046872">
    <property type="term" value="F:metal ion binding"/>
    <property type="evidence" value="ECO:0007669"/>
    <property type="project" value="UniProtKB-KW"/>
</dbReference>
<dbReference type="InterPro" id="IPR051785">
    <property type="entry name" value="MMCE/EMCE_epimerase"/>
</dbReference>
<evidence type="ECO:0000256" key="1">
    <source>
        <dbReference type="ARBA" id="ARBA00022723"/>
    </source>
</evidence>
<dbReference type="GO" id="GO:0004493">
    <property type="term" value="F:methylmalonyl-CoA epimerase activity"/>
    <property type="evidence" value="ECO:0007669"/>
    <property type="project" value="TreeGrafter"/>
</dbReference>
<dbReference type="PROSITE" id="PS51819">
    <property type="entry name" value="VOC"/>
    <property type="match status" value="1"/>
</dbReference>
<dbReference type="PANTHER" id="PTHR43048:SF3">
    <property type="entry name" value="METHYLMALONYL-COA EPIMERASE, MITOCHONDRIAL"/>
    <property type="match status" value="1"/>
</dbReference>
<dbReference type="InterPro" id="IPR004360">
    <property type="entry name" value="Glyas_Fos-R_dOase_dom"/>
</dbReference>
<dbReference type="PANTHER" id="PTHR43048">
    <property type="entry name" value="METHYLMALONYL-COA EPIMERASE"/>
    <property type="match status" value="1"/>
</dbReference>
<dbReference type="Gene3D" id="3.10.180.10">
    <property type="entry name" value="2,3-Dihydroxybiphenyl 1,2-Dioxygenase, domain 1"/>
    <property type="match status" value="1"/>
</dbReference>
<feature type="domain" description="VOC" evidence="2">
    <location>
        <begin position="5"/>
        <end position="115"/>
    </location>
</feature>
<accession>A0AAC9AYZ9</accession>
<dbReference type="KEGG" id="smaz:LH19_26345"/>